<evidence type="ECO:0008006" key="3">
    <source>
        <dbReference type="Google" id="ProtNLM"/>
    </source>
</evidence>
<dbReference type="RefSeq" id="WP_110186256.1">
    <property type="nucleotide sequence ID" value="NZ_CP177354.1"/>
</dbReference>
<proteinExistence type="predicted"/>
<dbReference type="Proteomes" id="UP000248090">
    <property type="component" value="Unassembled WGS sequence"/>
</dbReference>
<reference evidence="1 2" key="1">
    <citation type="submission" date="2015-03" db="EMBL/GenBank/DDBJ databases">
        <authorList>
            <person name="Krishnan R."/>
            <person name="Midha S."/>
            <person name="Patil P.B."/>
            <person name="Rameshkumar N."/>
        </authorList>
    </citation>
    <scope>NUCLEOTIDE SEQUENCE [LARGE SCALE GENOMIC DNA]</scope>
    <source>
        <strain evidence="1 2">L1E11</strain>
    </source>
</reference>
<sequence length="319" mass="36314">MKLLDCKLIWDHAEHNAFTDLQAFNGSLFMAFREGSAHVSADGAIRILKDVKGEWQSCALISLPDADLRDAKLSIGPDNSLILLSAAAYQEGPIKHQCHYWTSNDGEHWSSGTPVAEPNHWLWRITWYQDTAYGLAYGTGGTKGLFWYEWTLDGQWQYHRLEEFENQYANEHGLCFDETGKAYCLLRRDNKDTKITEGLWGTATPPYRDWQWLPIGFRIGGPVLIWNSNRSGFYAAYRRYEQVDQWVPQWTEVAELGMDGGVVDSLTLPSGGDCSYPGLSTDNKHLNCSYYSSHEKNTSIYCSKIKTLNTENQTPKKNT</sequence>
<name>A0ABX5M653_9GAMM</name>
<keyword evidence="2" id="KW-1185">Reference proteome</keyword>
<evidence type="ECO:0000313" key="2">
    <source>
        <dbReference type="Proteomes" id="UP000248090"/>
    </source>
</evidence>
<gene>
    <name evidence="1" type="ORF">WH50_04565</name>
</gene>
<dbReference type="SUPFAM" id="SSF82171">
    <property type="entry name" value="DPP6 N-terminal domain-like"/>
    <property type="match status" value="1"/>
</dbReference>
<protein>
    <recommendedName>
        <fullName evidence="3">Exo-alpha-sialidase</fullName>
    </recommendedName>
</protein>
<comment type="caution">
    <text evidence="1">The sequence shown here is derived from an EMBL/GenBank/DDBJ whole genome shotgun (WGS) entry which is preliminary data.</text>
</comment>
<accession>A0ABX5M653</accession>
<evidence type="ECO:0000313" key="1">
    <source>
        <dbReference type="EMBL" id="PXF32370.1"/>
    </source>
</evidence>
<organism evidence="1 2">
    <name type="scientific">Pokkaliibacter plantistimulans</name>
    <dbReference type="NCBI Taxonomy" id="1635171"/>
    <lineage>
        <taxon>Bacteria</taxon>
        <taxon>Pseudomonadati</taxon>
        <taxon>Pseudomonadota</taxon>
        <taxon>Gammaproteobacteria</taxon>
        <taxon>Oceanospirillales</taxon>
        <taxon>Balneatrichaceae</taxon>
        <taxon>Pokkaliibacter</taxon>
    </lineage>
</organism>
<dbReference type="EMBL" id="LAPT01000020">
    <property type="protein sequence ID" value="PXF32370.1"/>
    <property type="molecule type" value="Genomic_DNA"/>
</dbReference>
<dbReference type="Gene3D" id="2.120.10.10">
    <property type="match status" value="1"/>
</dbReference>